<evidence type="ECO:0000313" key="5">
    <source>
        <dbReference type="EMBL" id="WXB94143.1"/>
    </source>
</evidence>
<proteinExistence type="predicted"/>
<dbReference type="InterPro" id="IPR003778">
    <property type="entry name" value="CT_A_B"/>
</dbReference>
<organism evidence="5 6">
    <name type="scientific">Bacillus kandeliae</name>
    <dbReference type="NCBI Taxonomy" id="3129297"/>
    <lineage>
        <taxon>Bacteria</taxon>
        <taxon>Bacillati</taxon>
        <taxon>Bacillota</taxon>
        <taxon>Bacilli</taxon>
        <taxon>Bacillales</taxon>
        <taxon>Bacillaceae</taxon>
        <taxon>Bacillus</taxon>
    </lineage>
</organism>
<evidence type="ECO:0000256" key="1">
    <source>
        <dbReference type="ARBA" id="ARBA00022741"/>
    </source>
</evidence>
<keyword evidence="3" id="KW-0067">ATP-binding</keyword>
<keyword evidence="2" id="KW-0378">Hydrolase</keyword>
<dbReference type="EMBL" id="CP147404">
    <property type="protein sequence ID" value="WXB94143.1"/>
    <property type="molecule type" value="Genomic_DNA"/>
</dbReference>
<dbReference type="SUPFAM" id="SSF50891">
    <property type="entry name" value="Cyclophilin-like"/>
    <property type="match status" value="1"/>
</dbReference>
<name>A0ABZ2N8Z2_9BACI</name>
<dbReference type="Gene3D" id="2.40.100.10">
    <property type="entry name" value="Cyclophilin-like"/>
    <property type="match status" value="1"/>
</dbReference>
<protein>
    <submittedName>
        <fullName evidence="5">Biotin-dependent carboxyltransferase family protein</fullName>
    </submittedName>
</protein>
<keyword evidence="6" id="KW-1185">Reference proteome</keyword>
<keyword evidence="1" id="KW-0547">Nucleotide-binding</keyword>
<gene>
    <name evidence="5" type="ORF">WDJ61_05815</name>
</gene>
<accession>A0ABZ2N8Z2</accession>
<dbReference type="PANTHER" id="PTHR43309:SF5">
    <property type="entry name" value="5-OXOPROLINASE SUBUNIT C"/>
    <property type="match status" value="1"/>
</dbReference>
<feature type="domain" description="Carboxyltransferase" evidence="4">
    <location>
        <begin position="24"/>
        <end position="318"/>
    </location>
</feature>
<dbReference type="RefSeq" id="WP_338753763.1">
    <property type="nucleotide sequence ID" value="NZ_CP147404.1"/>
</dbReference>
<dbReference type="Pfam" id="PF02626">
    <property type="entry name" value="CT_A_B"/>
    <property type="match status" value="1"/>
</dbReference>
<sequence>MAMLITRPGFFTTVQDRGRTGNRQYGVIVSGAMDDLSLRLGNWLVGNECGAGALEMTMTGASVQFDQPVFVAFTGAEASIECQGKPVPMWRPVYVPAGSEVHVRKFIQGSRVSLSVAGGIDVPKVLGSRSTYARGQFGGFEGRSLKKGDNLPIGRPNETVQAVIDGIPKAAARVLATNWGISSSVYQFLKNTRFRCIAGSEYRCFTDASQQDFWGKPYKITPESDRMGFRLDGARLQMNKSKEMISEAVAIGTIQVPSSGQPIILMADRQTTGGYPKVANVTTVDLPSLAQKIPGTEVYFEYVTLEESQQLYIQREHELQMIRSAIQLKWRKEREQ</sequence>
<dbReference type="InterPro" id="IPR052708">
    <property type="entry name" value="PxpC"/>
</dbReference>
<evidence type="ECO:0000256" key="2">
    <source>
        <dbReference type="ARBA" id="ARBA00022801"/>
    </source>
</evidence>
<reference evidence="5 6" key="1">
    <citation type="submission" date="2024-02" db="EMBL/GenBank/DDBJ databases">
        <title>Seven novel Bacillus-like species.</title>
        <authorList>
            <person name="Liu G."/>
        </authorList>
    </citation>
    <scope>NUCLEOTIDE SEQUENCE [LARGE SCALE GENOMIC DNA]</scope>
    <source>
        <strain evidence="5 6">FJAT-52991</strain>
    </source>
</reference>
<evidence type="ECO:0000259" key="4">
    <source>
        <dbReference type="SMART" id="SM00797"/>
    </source>
</evidence>
<dbReference type="NCBIfam" id="TIGR00724">
    <property type="entry name" value="urea_amlyse_rel"/>
    <property type="match status" value="1"/>
</dbReference>
<evidence type="ECO:0000256" key="3">
    <source>
        <dbReference type="ARBA" id="ARBA00022840"/>
    </source>
</evidence>
<evidence type="ECO:0000313" key="6">
    <source>
        <dbReference type="Proteomes" id="UP001387364"/>
    </source>
</evidence>
<dbReference type="Proteomes" id="UP001387364">
    <property type="component" value="Chromosome"/>
</dbReference>
<dbReference type="SMART" id="SM00797">
    <property type="entry name" value="AHS2"/>
    <property type="match status" value="1"/>
</dbReference>
<dbReference type="PANTHER" id="PTHR43309">
    <property type="entry name" value="5-OXOPROLINASE SUBUNIT C"/>
    <property type="match status" value="1"/>
</dbReference>
<dbReference type="InterPro" id="IPR029000">
    <property type="entry name" value="Cyclophilin-like_dom_sf"/>
</dbReference>